<proteinExistence type="predicted"/>
<dbReference type="RefSeq" id="WP_021696331.1">
    <property type="nucleotide sequence ID" value="NZ_BATC01000005.1"/>
</dbReference>
<gene>
    <name evidence="1" type="ORF">MBEBAB_0485</name>
</gene>
<name>A0A8E0KJ82_9CAUL</name>
<dbReference type="SUPFAM" id="SSF56235">
    <property type="entry name" value="N-terminal nucleophile aminohydrolases (Ntn hydrolases)"/>
    <property type="match status" value="1"/>
</dbReference>
<evidence type="ECO:0000313" key="2">
    <source>
        <dbReference type="Proteomes" id="UP000016569"/>
    </source>
</evidence>
<dbReference type="Gene3D" id="3.60.20.10">
    <property type="entry name" value="Glutamine Phosphoribosylpyrophosphate, subunit 1, domain 1"/>
    <property type="match status" value="1"/>
</dbReference>
<dbReference type="InterPro" id="IPR029055">
    <property type="entry name" value="Ntn_hydrolases_N"/>
</dbReference>
<accession>A0A8E0KJ82</accession>
<dbReference type="OrthoDB" id="9790012at2"/>
<comment type="caution">
    <text evidence="1">The sequence shown here is derived from an EMBL/GenBank/DDBJ whole genome shotgun (WGS) entry which is preliminary data.</text>
</comment>
<dbReference type="InterPro" id="IPR010430">
    <property type="entry name" value="DUF1028"/>
</dbReference>
<evidence type="ECO:0000313" key="1">
    <source>
        <dbReference type="EMBL" id="GAD58235.1"/>
    </source>
</evidence>
<sequence>MTFSLVARCARTGQFGIAAVTAVPAVGKLLTHAAAGVGAVATQARVNPYLGIDGLDLLRQGLSAGAVHEALLTTDPAIHFRQFAVIDREGHTAVFTGEACLDWCGSLQRDGFSVQGNRLAGPHVLTRAADRFEAMPDEPLADRLLEALAEGVAAGGDVKGEVSATVYVMDTEAYPLWDIRVDHHLEPLTELRRLHEVFREKVVPEIRDMPTRENPAGTEGEVPI</sequence>
<dbReference type="AlphaFoldDB" id="A0A8E0KJ82"/>
<dbReference type="EMBL" id="BATC01000005">
    <property type="protein sequence ID" value="GAD58235.1"/>
    <property type="molecule type" value="Genomic_DNA"/>
</dbReference>
<organism evidence="1 2">
    <name type="scientific">Brevundimonas abyssalis TAR-001</name>
    <dbReference type="NCBI Taxonomy" id="1391729"/>
    <lineage>
        <taxon>Bacteria</taxon>
        <taxon>Pseudomonadati</taxon>
        <taxon>Pseudomonadota</taxon>
        <taxon>Alphaproteobacteria</taxon>
        <taxon>Caulobacterales</taxon>
        <taxon>Caulobacteraceae</taxon>
        <taxon>Brevundimonas</taxon>
    </lineage>
</organism>
<dbReference type="PANTHER" id="PTHR39328">
    <property type="entry name" value="BLL2871 PROTEIN"/>
    <property type="match status" value="1"/>
</dbReference>
<reference evidence="2" key="1">
    <citation type="journal article" date="2013" name="Genome Announc.">
        <title>Draft Genome Sequence of the Dimorphic Prosthecate Bacterium Brevundimonas abyssalis TAR-001T.</title>
        <authorList>
            <person name="Tsubouchi T."/>
            <person name="Nishi S."/>
            <person name="Usui K."/>
            <person name="Shimane Y."/>
            <person name="Takaki Y."/>
            <person name="Maruyama T."/>
            <person name="Hatada Y."/>
        </authorList>
    </citation>
    <scope>NUCLEOTIDE SEQUENCE [LARGE SCALE GENOMIC DNA]</scope>
    <source>
        <strain evidence="2">TAR-001</strain>
    </source>
</reference>
<dbReference type="Pfam" id="PF06267">
    <property type="entry name" value="DUF1028"/>
    <property type="match status" value="1"/>
</dbReference>
<protein>
    <recommendedName>
        <fullName evidence="3">Major pilin protein fimA</fullName>
    </recommendedName>
</protein>
<evidence type="ECO:0008006" key="3">
    <source>
        <dbReference type="Google" id="ProtNLM"/>
    </source>
</evidence>
<keyword evidence="2" id="KW-1185">Reference proteome</keyword>
<dbReference type="Proteomes" id="UP000016569">
    <property type="component" value="Unassembled WGS sequence"/>
</dbReference>
<dbReference type="PANTHER" id="PTHR39328:SF1">
    <property type="entry name" value="BLL2871 PROTEIN"/>
    <property type="match status" value="1"/>
</dbReference>